<dbReference type="GO" id="GO:0003676">
    <property type="term" value="F:nucleic acid binding"/>
    <property type="evidence" value="ECO:0007669"/>
    <property type="project" value="InterPro"/>
</dbReference>
<comment type="caution">
    <text evidence="3">The sequence shown here is derived from an EMBL/GenBank/DDBJ whole genome shotgun (WGS) entry which is preliminary data.</text>
</comment>
<dbReference type="Gene3D" id="3.10.310.30">
    <property type="match status" value="1"/>
</dbReference>
<evidence type="ECO:0000259" key="1">
    <source>
        <dbReference type="Pfam" id="PF01368"/>
    </source>
</evidence>
<evidence type="ECO:0000313" key="4">
    <source>
        <dbReference type="Proteomes" id="UP000182379"/>
    </source>
</evidence>
<dbReference type="Pfam" id="PF02272">
    <property type="entry name" value="DHHA1"/>
    <property type="match status" value="1"/>
</dbReference>
<dbReference type="Gene3D" id="3.90.1640.10">
    <property type="entry name" value="inorganic pyrophosphatase (n-terminal core)"/>
    <property type="match status" value="1"/>
</dbReference>
<dbReference type="PANTHER" id="PTHR47618">
    <property type="entry name" value="BIFUNCTIONAL OLIGORIBONUCLEASE AND PAP PHOSPHATASE NRNA"/>
    <property type="match status" value="1"/>
</dbReference>
<dbReference type="PANTHER" id="PTHR47618:SF1">
    <property type="entry name" value="BIFUNCTIONAL OLIGORIBONUCLEASE AND PAP PHOSPHATASE NRNA"/>
    <property type="match status" value="1"/>
</dbReference>
<dbReference type="Pfam" id="PF01368">
    <property type="entry name" value="DHH"/>
    <property type="match status" value="1"/>
</dbReference>
<organism evidence="3 4">
    <name type="scientific">Acidaminococcus fermentans</name>
    <dbReference type="NCBI Taxonomy" id="905"/>
    <lineage>
        <taxon>Bacteria</taxon>
        <taxon>Bacillati</taxon>
        <taxon>Bacillota</taxon>
        <taxon>Negativicutes</taxon>
        <taxon>Acidaminococcales</taxon>
        <taxon>Acidaminococcaceae</taxon>
        <taxon>Acidaminococcus</taxon>
    </lineage>
</organism>
<sequence>MSKALDLKETWQLLMSVSRLVLVSHVGPDGDTLGSTLGLARALRQAGKQVRLLVDDILPAVYQFLPGLDAYEQPKPGEKIDCDLTVVVDASSKDRMGAAEDCLSAPILNIDHHVSNTRYADYLLLDDRAAATGEIMYRMLEANRIPVDQKLATDLYTAIVTDCGFFKYANTTPRCMRVAADLVALGVKPDEISDQLELKARNSVELLAKVLPSLSFYAGGKIATLEVPLSLYDKTVSTESFIYHPRYIAGVDVAVLFKQVEPRSTRVSMRSKKVDVSRVAVAFNGGGHPKAAGCTIGLPLEEAKKALLEALEKALEEL</sequence>
<dbReference type="AlphaFoldDB" id="A0A1H2T264"/>
<dbReference type="InterPro" id="IPR051319">
    <property type="entry name" value="Oligoribo/pAp-PDE_c-di-AMP_PDE"/>
</dbReference>
<proteinExistence type="predicted"/>
<feature type="domain" description="DDH" evidence="1">
    <location>
        <begin position="21"/>
        <end position="159"/>
    </location>
</feature>
<feature type="domain" description="DHHA1" evidence="2">
    <location>
        <begin position="248"/>
        <end position="317"/>
    </location>
</feature>
<dbReference type="InterPro" id="IPR003156">
    <property type="entry name" value="DHHA1_dom"/>
</dbReference>
<dbReference type="SUPFAM" id="SSF64182">
    <property type="entry name" value="DHH phosphoesterases"/>
    <property type="match status" value="1"/>
</dbReference>
<evidence type="ECO:0000313" key="3">
    <source>
        <dbReference type="EMBL" id="SDW37920.1"/>
    </source>
</evidence>
<accession>A0A1H2T264</accession>
<evidence type="ECO:0000259" key="2">
    <source>
        <dbReference type="Pfam" id="PF02272"/>
    </source>
</evidence>
<protein>
    <submittedName>
        <fullName evidence="3">Phosphoesterase RecJ domain-containing protein</fullName>
    </submittedName>
</protein>
<dbReference type="InterPro" id="IPR038763">
    <property type="entry name" value="DHH_sf"/>
</dbReference>
<reference evidence="3 4" key="1">
    <citation type="submission" date="2016-10" db="EMBL/GenBank/DDBJ databases">
        <authorList>
            <person name="Varghese N."/>
            <person name="Submissions S."/>
        </authorList>
    </citation>
    <scope>NUCLEOTIDE SEQUENCE [LARGE SCALE GENOMIC DNA]</scope>
    <source>
        <strain evidence="3 4">WCC6</strain>
    </source>
</reference>
<dbReference type="RefSeq" id="WP_074704035.1">
    <property type="nucleotide sequence ID" value="NZ_FNOP01000001.1"/>
</dbReference>
<dbReference type="InterPro" id="IPR001667">
    <property type="entry name" value="DDH_dom"/>
</dbReference>
<dbReference type="Proteomes" id="UP000182379">
    <property type="component" value="Unassembled WGS sequence"/>
</dbReference>
<dbReference type="EMBL" id="FNOP01000001">
    <property type="protein sequence ID" value="SDW37920.1"/>
    <property type="molecule type" value="Genomic_DNA"/>
</dbReference>
<gene>
    <name evidence="3" type="ORF">SAMN05216495_10196</name>
</gene>
<name>A0A1H2T264_ACIFE</name>